<proteinExistence type="predicted"/>
<dbReference type="RefSeq" id="WP_087862246.1">
    <property type="nucleotide sequence ID" value="NZ_LT859958.1"/>
</dbReference>
<feature type="transmembrane region" description="Helical" evidence="1">
    <location>
        <begin position="150"/>
        <end position="172"/>
    </location>
</feature>
<keyword evidence="3" id="KW-1185">Reference proteome</keyword>
<protein>
    <recommendedName>
        <fullName evidence="4">ECF transporter S component</fullName>
    </recommendedName>
</protein>
<feature type="transmembrane region" description="Helical" evidence="1">
    <location>
        <begin position="9"/>
        <end position="26"/>
    </location>
</feature>
<gene>
    <name evidence="2" type="ORF">CFX1CAM_1334</name>
</gene>
<evidence type="ECO:0000313" key="3">
    <source>
        <dbReference type="Proteomes" id="UP000195514"/>
    </source>
</evidence>
<accession>A0A1Y6K733</accession>
<dbReference type="GO" id="GO:0022857">
    <property type="term" value="F:transmembrane transporter activity"/>
    <property type="evidence" value="ECO:0007669"/>
    <property type="project" value="InterPro"/>
</dbReference>
<dbReference type="Proteomes" id="UP000195514">
    <property type="component" value="Chromosome I"/>
</dbReference>
<evidence type="ECO:0000256" key="1">
    <source>
        <dbReference type="SAM" id="Phobius"/>
    </source>
</evidence>
<evidence type="ECO:0000313" key="2">
    <source>
        <dbReference type="EMBL" id="SMX54399.1"/>
    </source>
</evidence>
<keyword evidence="1" id="KW-0472">Membrane</keyword>
<reference evidence="3" key="1">
    <citation type="submission" date="2017-05" db="EMBL/GenBank/DDBJ databases">
        <authorList>
            <person name="Kirkegaard R."/>
            <person name="Mcilroy J S."/>
        </authorList>
    </citation>
    <scope>NUCLEOTIDE SEQUENCE [LARGE SCALE GENOMIC DNA]</scope>
</reference>
<keyword evidence="1" id="KW-0812">Transmembrane</keyword>
<keyword evidence="1" id="KW-1133">Transmembrane helix</keyword>
<dbReference type="AlphaFoldDB" id="A0A1Y6K733"/>
<evidence type="ECO:0008006" key="4">
    <source>
        <dbReference type="Google" id="ProtNLM"/>
    </source>
</evidence>
<dbReference type="Gene3D" id="1.10.1760.20">
    <property type="match status" value="1"/>
</dbReference>
<dbReference type="KEGG" id="abat:CFX1CAM_1334"/>
<sequence>MVQDRTRKIVITGVLSAISIFLGITRLGFIPWFSGVSLTIMHLPVIIGAVLEGPVVGFAIGLIFGIFSLIQAAIAPTGPTDVWFTNPLISVIPRLFIGPISWLVYRALKRWPIPALFTAGITGSLVNTALVLSMIGALGLLPWIAIPPIILSNGLLEAVAASILVVSVVSIWKQIEGRRGKRGSSF</sequence>
<dbReference type="InterPro" id="IPR024529">
    <property type="entry name" value="ECF_trnsprt_substrate-spec"/>
</dbReference>
<dbReference type="EMBL" id="LT859958">
    <property type="protein sequence ID" value="SMX54399.1"/>
    <property type="molecule type" value="Genomic_DNA"/>
</dbReference>
<feature type="transmembrane region" description="Helical" evidence="1">
    <location>
        <begin position="117"/>
        <end position="144"/>
    </location>
</feature>
<dbReference type="OrthoDB" id="9813540at2"/>
<name>A0A1Y6K733_9CHLR</name>
<organism evidence="2 3">
    <name type="scientific">Candidatus Brevifilum fermentans</name>
    <dbReference type="NCBI Taxonomy" id="1986204"/>
    <lineage>
        <taxon>Bacteria</taxon>
        <taxon>Bacillati</taxon>
        <taxon>Chloroflexota</taxon>
        <taxon>Anaerolineae</taxon>
        <taxon>Anaerolineales</taxon>
        <taxon>Anaerolineaceae</taxon>
        <taxon>Candidatus Brevifilum</taxon>
    </lineage>
</organism>
<feature type="transmembrane region" description="Helical" evidence="1">
    <location>
        <begin position="87"/>
        <end position="105"/>
    </location>
</feature>
<dbReference type="Pfam" id="PF12822">
    <property type="entry name" value="ECF_trnsprt"/>
    <property type="match status" value="1"/>
</dbReference>